<feature type="repeat" description="WD" evidence="3">
    <location>
        <begin position="524"/>
        <end position="547"/>
    </location>
</feature>
<dbReference type="PROSITE" id="PS50294">
    <property type="entry name" value="WD_REPEATS_REGION"/>
    <property type="match status" value="3"/>
</dbReference>
<feature type="repeat" description="WD" evidence="3">
    <location>
        <begin position="379"/>
        <end position="412"/>
    </location>
</feature>
<feature type="compositionally biased region" description="Low complexity" evidence="4">
    <location>
        <begin position="591"/>
        <end position="601"/>
    </location>
</feature>
<dbReference type="InterPro" id="IPR015943">
    <property type="entry name" value="WD40/YVTN_repeat-like_dom_sf"/>
</dbReference>
<dbReference type="FunFam" id="2.130.10.10:FF:000914">
    <property type="entry name" value="Transducin/WD40 repeat-like superfamily protein"/>
    <property type="match status" value="1"/>
</dbReference>
<keyword evidence="1 3" id="KW-0853">WD repeat</keyword>
<evidence type="ECO:0000313" key="5">
    <source>
        <dbReference type="EMBL" id="CAE03168.1"/>
    </source>
</evidence>
<dbReference type="InterPro" id="IPR036322">
    <property type="entry name" value="WD40_repeat_dom_sf"/>
</dbReference>
<keyword evidence="2" id="KW-0677">Repeat</keyword>
<dbReference type="AlphaFoldDB" id="Q7XQE7"/>
<gene>
    <name evidence="5" type="primary">OSJNBa0033G16.13</name>
</gene>
<sequence>MPSSESDRDDIFFDAFDDVTSTREPSLSDDCSTSDEGLASRRFEYDIWGNEPMSVEERRQRFLKGMGFDEFLATRVDFSQPQGEITTVGPFADLGLEESTTSDISSVNSSVPENESVSDASCCIGDIDSGERYTVQNDGYGELTSMLKDVASHKVVSLLEFDGVPGLSQSVQKLLRKVYSSSMEEKKNVFNKKKGVKSLWKSFMKNRSFGGICKHDVNVKNCTIGIPSRTKVQHRKKKTMEFSAVHLGQEIQAHKGLIKVMKFSPSGWYLATGGEDCIVRIWQIMEVEASSKLHGGDNPQNYDDKITIIKTELGRGKNHALAVVPKKGFRISETPLHEFQGHTDDILDMAWSESDYLLTSSKDKMVRLWKVGCDGCLGLFKHKDYVTCVQFNPIDERYFISGSIDGKVRVWDALDKRVVDWTDTRKIITALSYQPDGKGFIVGTTSGECRFYDQSGENIQLDKELFMQGKKSAVHRVNSLQSRSSDSSRITITSTGSKIRVADGVDIIQKFEGPWNLKALSSPSLTSDGRYLISAGLDSNVYIWNFDIPSVADHKGEAKSVRSCEKFFSKDVTTAVPWPGLHQERQQVKNSSSLTEESVSSPILHRHGERRSPAARCFADGMKGTPTWPEEKLPPAKAADAPRLSDCLSTISPAWNTVIVTASRDEKARNGTFVVVIAETPKWMIKGSYFWELDKYQPSAAICEYGCVRLPFFQLRLRLQHFKITAAYNDFELPQPQRLQQPYLPNRAYVICSCANRT</sequence>
<dbReference type="PROSITE" id="PS50082">
    <property type="entry name" value="WD_REPEATS_2"/>
    <property type="match status" value="4"/>
</dbReference>
<dbReference type="PRINTS" id="PR00320">
    <property type="entry name" value="GPROTEINBRPT"/>
</dbReference>
<dbReference type="PANTHER" id="PTHR14221">
    <property type="entry name" value="WD REPEAT DOMAIN 44"/>
    <property type="match status" value="1"/>
</dbReference>
<evidence type="ECO:0000256" key="4">
    <source>
        <dbReference type="SAM" id="MobiDB-lite"/>
    </source>
</evidence>
<proteinExistence type="predicted"/>
<evidence type="ECO:0000256" key="2">
    <source>
        <dbReference type="ARBA" id="ARBA00022737"/>
    </source>
</evidence>
<evidence type="ECO:0000256" key="3">
    <source>
        <dbReference type="PROSITE-ProRule" id="PRU00221"/>
    </source>
</evidence>
<feature type="region of interest" description="Disordered" evidence="4">
    <location>
        <begin position="582"/>
        <end position="612"/>
    </location>
</feature>
<dbReference type="Proteomes" id="UP000000763">
    <property type="component" value="Chromosome 4"/>
</dbReference>
<evidence type="ECO:0000256" key="1">
    <source>
        <dbReference type="ARBA" id="ARBA00022574"/>
    </source>
</evidence>
<protein>
    <submittedName>
        <fullName evidence="5">OSJNBa0033G16.13 protein</fullName>
    </submittedName>
</protein>
<dbReference type="SMART" id="SM00320">
    <property type="entry name" value="WD40"/>
    <property type="match status" value="5"/>
</dbReference>
<dbReference type="Gene3D" id="2.130.10.10">
    <property type="entry name" value="YVTN repeat-like/Quinoprotein amine dehydrogenase"/>
    <property type="match status" value="1"/>
</dbReference>
<dbReference type="Pfam" id="PF00400">
    <property type="entry name" value="WD40"/>
    <property type="match status" value="4"/>
</dbReference>
<reference evidence="6" key="2">
    <citation type="journal article" date="2008" name="Nucleic Acids Res.">
        <title>The rice annotation project database (RAP-DB): 2008 update.</title>
        <authorList>
            <consortium name="The rice annotation project (RAP)"/>
        </authorList>
    </citation>
    <scope>GENOME REANNOTATION</scope>
    <source>
        <strain evidence="6">cv. Nipponbare</strain>
    </source>
</reference>
<dbReference type="SUPFAM" id="SSF50978">
    <property type="entry name" value="WD40 repeat-like"/>
    <property type="match status" value="1"/>
</dbReference>
<feature type="repeat" description="WD" evidence="3">
    <location>
        <begin position="339"/>
        <end position="371"/>
    </location>
</feature>
<name>Q7XQE7_ORYSJ</name>
<evidence type="ECO:0000313" key="6">
    <source>
        <dbReference type="Proteomes" id="UP000000763"/>
    </source>
</evidence>
<dbReference type="InterPro" id="IPR040324">
    <property type="entry name" value="WDR44/Dgr2"/>
</dbReference>
<dbReference type="EMBL" id="AL606598">
    <property type="protein sequence ID" value="CAE03168.1"/>
    <property type="molecule type" value="Genomic_DNA"/>
</dbReference>
<dbReference type="InterPro" id="IPR001680">
    <property type="entry name" value="WD40_rpt"/>
</dbReference>
<accession>Q7XQE7</accession>
<feature type="repeat" description="WD" evidence="3">
    <location>
        <begin position="251"/>
        <end position="292"/>
    </location>
</feature>
<dbReference type="InterPro" id="IPR020472">
    <property type="entry name" value="WD40_PAC1"/>
</dbReference>
<reference evidence="6" key="1">
    <citation type="journal article" date="2005" name="Nature">
        <title>The map-based sequence of the rice genome.</title>
        <authorList>
            <consortium name="International rice genome sequencing project (IRGSP)"/>
            <person name="Matsumoto T."/>
            <person name="Wu J."/>
            <person name="Kanamori H."/>
            <person name="Katayose Y."/>
            <person name="Fujisawa M."/>
            <person name="Namiki N."/>
            <person name="Mizuno H."/>
            <person name="Yamamoto K."/>
            <person name="Antonio B.A."/>
            <person name="Baba T."/>
            <person name="Sakata K."/>
            <person name="Nagamura Y."/>
            <person name="Aoki H."/>
            <person name="Arikawa K."/>
            <person name="Arita K."/>
            <person name="Bito T."/>
            <person name="Chiden Y."/>
            <person name="Fujitsuka N."/>
            <person name="Fukunaka R."/>
            <person name="Hamada M."/>
            <person name="Harada C."/>
            <person name="Hayashi A."/>
            <person name="Hijishita S."/>
            <person name="Honda M."/>
            <person name="Hosokawa S."/>
            <person name="Ichikawa Y."/>
            <person name="Idonuma A."/>
            <person name="Iijima M."/>
            <person name="Ikeda M."/>
            <person name="Ikeno M."/>
            <person name="Ito K."/>
            <person name="Ito S."/>
            <person name="Ito T."/>
            <person name="Ito Y."/>
            <person name="Ito Y."/>
            <person name="Iwabuchi A."/>
            <person name="Kamiya K."/>
            <person name="Karasawa W."/>
            <person name="Kurita K."/>
            <person name="Katagiri S."/>
            <person name="Kikuta A."/>
            <person name="Kobayashi H."/>
            <person name="Kobayashi N."/>
            <person name="Machita K."/>
            <person name="Maehara T."/>
            <person name="Masukawa M."/>
            <person name="Mizubayashi T."/>
            <person name="Mukai Y."/>
            <person name="Nagasaki H."/>
            <person name="Nagata Y."/>
            <person name="Naito S."/>
            <person name="Nakashima M."/>
            <person name="Nakama Y."/>
            <person name="Nakamichi Y."/>
            <person name="Nakamura M."/>
            <person name="Meguro A."/>
            <person name="Negishi M."/>
            <person name="Ohta I."/>
            <person name="Ohta T."/>
            <person name="Okamoto M."/>
            <person name="Ono N."/>
            <person name="Saji S."/>
            <person name="Sakaguchi M."/>
            <person name="Sakai K."/>
            <person name="Shibata M."/>
            <person name="Shimokawa T."/>
            <person name="Song J."/>
            <person name="Takazaki Y."/>
            <person name="Terasawa K."/>
            <person name="Tsugane M."/>
            <person name="Tsuji K."/>
            <person name="Ueda S."/>
            <person name="Waki K."/>
            <person name="Yamagata H."/>
            <person name="Yamamoto M."/>
            <person name="Yamamoto S."/>
            <person name="Yamane H."/>
            <person name="Yoshiki S."/>
            <person name="Yoshihara R."/>
            <person name="Yukawa K."/>
            <person name="Zhong H."/>
            <person name="Yano M."/>
            <person name="Yuan Q."/>
            <person name="Ouyang S."/>
            <person name="Liu J."/>
            <person name="Jones K.M."/>
            <person name="Gansberger K."/>
            <person name="Moffat K."/>
            <person name="Hill J."/>
            <person name="Bera J."/>
            <person name="Fadrosh D."/>
            <person name="Jin S."/>
            <person name="Johri S."/>
            <person name="Kim M."/>
            <person name="Overton L."/>
            <person name="Reardon M."/>
            <person name="Tsitrin T."/>
            <person name="Vuong H."/>
            <person name="Weaver B."/>
            <person name="Ciecko A."/>
            <person name="Tallon L."/>
            <person name="Jackson J."/>
            <person name="Pai G."/>
            <person name="Aken S.V."/>
            <person name="Utterback T."/>
            <person name="Reidmuller S."/>
            <person name="Feldblyum T."/>
            <person name="Hsiao J."/>
            <person name="Zismann V."/>
            <person name="Iobst S."/>
            <person name="de Vazeille A.R."/>
            <person name="Buell C.R."/>
            <person name="Ying K."/>
            <person name="Li Y."/>
            <person name="Lu T."/>
            <person name="Huang Y."/>
            <person name="Zhao Q."/>
            <person name="Feng Q."/>
            <person name="Zhang L."/>
            <person name="Zhu J."/>
            <person name="Weng Q."/>
            <person name="Mu J."/>
            <person name="Lu Y."/>
            <person name="Fan D."/>
            <person name="Liu Y."/>
            <person name="Guan J."/>
            <person name="Zhang Y."/>
            <person name="Yu S."/>
            <person name="Liu X."/>
            <person name="Zhang Y."/>
            <person name="Hong G."/>
            <person name="Han B."/>
            <person name="Choisne N."/>
            <person name="Demange N."/>
            <person name="Orjeda G."/>
            <person name="Samain S."/>
            <person name="Cattolico L."/>
            <person name="Pelletier E."/>
            <person name="Couloux A."/>
            <person name="Segurens B."/>
            <person name="Wincker P."/>
            <person name="D'Hont A."/>
            <person name="Scarpelli C."/>
            <person name="Weissenbach J."/>
            <person name="Salanoubat M."/>
            <person name="Quetier F."/>
            <person name="Yu Y."/>
            <person name="Kim H.R."/>
            <person name="Rambo T."/>
            <person name="Currie J."/>
            <person name="Collura K."/>
            <person name="Luo M."/>
            <person name="Yang T."/>
            <person name="Ammiraju J.S.S."/>
            <person name="Engler F."/>
            <person name="Soderlund C."/>
            <person name="Wing R.A."/>
            <person name="Palmer L.E."/>
            <person name="de la Bastide M."/>
            <person name="Spiegel L."/>
            <person name="Nascimento L."/>
            <person name="Zutavern T."/>
            <person name="O'Shaughnessy A."/>
            <person name="Dike S."/>
            <person name="Dedhia N."/>
            <person name="Preston R."/>
            <person name="Balija V."/>
            <person name="McCombie W.R."/>
            <person name="Chow T."/>
            <person name="Chen H."/>
            <person name="Chung M."/>
            <person name="Chen C."/>
            <person name="Shaw J."/>
            <person name="Wu H."/>
            <person name="Hsiao K."/>
            <person name="Chao Y."/>
            <person name="Chu M."/>
            <person name="Cheng C."/>
            <person name="Hour A."/>
            <person name="Lee P."/>
            <person name="Lin S."/>
            <person name="Lin Y."/>
            <person name="Liou J."/>
            <person name="Liu S."/>
            <person name="Hsing Y."/>
            <person name="Raghuvanshi S."/>
            <person name="Mohanty A."/>
            <person name="Bharti A.K."/>
            <person name="Gaur A."/>
            <person name="Gupta V."/>
            <person name="Kumar D."/>
            <person name="Ravi V."/>
            <person name="Vij S."/>
            <person name="Kapur A."/>
            <person name="Khurana P."/>
            <person name="Khurana P."/>
            <person name="Khurana J.P."/>
            <person name="Tyagi A.K."/>
            <person name="Gaikwad K."/>
            <person name="Singh A."/>
            <person name="Dalal V."/>
            <person name="Srivastava S."/>
            <person name="Dixit A."/>
            <person name="Pal A.K."/>
            <person name="Ghazi I.A."/>
            <person name="Yadav M."/>
            <person name="Pandit A."/>
            <person name="Bhargava A."/>
            <person name="Sureshbabu K."/>
            <person name="Batra K."/>
            <person name="Sharma T.R."/>
            <person name="Mohapatra T."/>
            <person name="Singh N.K."/>
            <person name="Messing J."/>
            <person name="Nelson A.B."/>
            <person name="Fuks G."/>
            <person name="Kavchok S."/>
            <person name="Keizer G."/>
            <person name="Linton E."/>
            <person name="Llaca V."/>
            <person name="Song R."/>
            <person name="Tanyolac B."/>
            <person name="Young S."/>
            <person name="Ho-Il K."/>
            <person name="Hahn J.H."/>
            <person name="Sangsakoo G."/>
            <person name="Vanavichit A."/>
            <person name="de Mattos Luiz.A.T."/>
            <person name="Zimmer P.D."/>
            <person name="Malone G."/>
            <person name="Dellagostin O."/>
            <person name="de Oliveira A.C."/>
            <person name="Bevan M."/>
            <person name="Bancroft I."/>
            <person name="Minx P."/>
            <person name="Cordum H."/>
            <person name="Wilson R."/>
            <person name="Cheng Z."/>
            <person name="Jin W."/>
            <person name="Jiang J."/>
            <person name="Leong S.A."/>
            <person name="Iwama H."/>
            <person name="Gojobori T."/>
            <person name="Itoh T."/>
            <person name="Niimura Y."/>
            <person name="Fujii Y."/>
            <person name="Habara T."/>
            <person name="Sakai H."/>
            <person name="Sato Y."/>
            <person name="Wilson G."/>
            <person name="Kumar K."/>
            <person name="McCouch S."/>
            <person name="Juretic N."/>
            <person name="Hoen D."/>
            <person name="Wright S."/>
            <person name="Bruskiewich R."/>
            <person name="Bureau T."/>
            <person name="Miyao A."/>
            <person name="Hirochika H."/>
            <person name="Nishikawa T."/>
            <person name="Kadowaki K."/>
            <person name="Sugiura M."/>
            <person name="Burr B."/>
            <person name="Sasaki T."/>
        </authorList>
    </citation>
    <scope>NUCLEOTIDE SEQUENCE [LARGE SCALE GENOMIC DNA]</scope>
    <source>
        <strain evidence="6">cv. Nipponbare</strain>
    </source>
</reference>
<organism evidence="5 6">
    <name type="scientific">Oryza sativa subsp. japonica</name>
    <name type="common">Rice</name>
    <dbReference type="NCBI Taxonomy" id="39947"/>
    <lineage>
        <taxon>Eukaryota</taxon>
        <taxon>Viridiplantae</taxon>
        <taxon>Streptophyta</taxon>
        <taxon>Embryophyta</taxon>
        <taxon>Tracheophyta</taxon>
        <taxon>Spermatophyta</taxon>
        <taxon>Magnoliopsida</taxon>
        <taxon>Liliopsida</taxon>
        <taxon>Poales</taxon>
        <taxon>Poaceae</taxon>
        <taxon>BOP clade</taxon>
        <taxon>Oryzoideae</taxon>
        <taxon>Oryzeae</taxon>
        <taxon>Oryzinae</taxon>
        <taxon>Oryza</taxon>
        <taxon>Oryza sativa</taxon>
    </lineage>
</organism>
<dbReference type="PANTHER" id="PTHR14221:SF57">
    <property type="entry name" value="TRANSDUCIN_WD40 REPEAT-LIKE SUPERFAMILY PROTEIN"/>
    <property type="match status" value="1"/>
</dbReference>